<organism evidence="15">
    <name type="scientific">Chlorella variabilis</name>
    <name type="common">Green alga</name>
    <dbReference type="NCBI Taxonomy" id="554065"/>
    <lineage>
        <taxon>Eukaryota</taxon>
        <taxon>Viridiplantae</taxon>
        <taxon>Chlorophyta</taxon>
        <taxon>core chlorophytes</taxon>
        <taxon>Trebouxiophyceae</taxon>
        <taxon>Chlorellales</taxon>
        <taxon>Chlorellaceae</taxon>
        <taxon>Chlorella clade</taxon>
        <taxon>Chlorella</taxon>
    </lineage>
</organism>
<evidence type="ECO:0000256" key="11">
    <source>
        <dbReference type="RuleBase" id="RU361217"/>
    </source>
</evidence>
<sequence>MAWRRSGALLLAGGAAFAATSTALALNDNYSPRWIHDRLPSRAEQLHRLSQGTAANPYDVLIIGGGATGTGCAVDAVTRGLRTAMVEREDFAAGTSSRSTKLVHGGVRYLEKAFKDLDFGQFKLVFEALHERGVLLRNVPYLSNPLPIMMPCYKWYEAPYFWAGLRAYDLIAGSEGLEWCRYLTPSQALSRFPTLCSHRRDGAALKGAIVYHDGQFNDSRLAVVLACTASAAGATVLNHAEVTRLLKDGEGKVVGAVVRDVLAGKDQAVYARTIINAAGPFSDEVRQLSEVSLQGGGSFGGGGGARPDCRAGAAGPNAPKMIMPSSGVHVTLPDYYSPEAVGMIVPKTKDGRVVFMLPWLEQTIAGTTDSSTEVTMRPQPTEEEIQFILDAISDYLTVKVRRSDVQSAWSGIRPLALDPNASDGYYPALFTEVAQNYTVPHRPGAIDTRVAKYLVAAYGDRAGEVTRIAEQRRLGKRIVRGYPILEAEVVYAVHSEYCETPEDFIARRTRLAFLDKLACEQALPKVVELMAGEKGWSRRRAAAELQRALAFLKTFDAEATR</sequence>
<dbReference type="InterPro" id="IPR036188">
    <property type="entry name" value="FAD/NAD-bd_sf"/>
</dbReference>
<dbReference type="FunCoup" id="E1ZJR3">
    <property type="interactions" value="1103"/>
</dbReference>
<dbReference type="RefSeq" id="XP_005846139.1">
    <property type="nucleotide sequence ID" value="XM_005846077.1"/>
</dbReference>
<evidence type="ECO:0000256" key="10">
    <source>
        <dbReference type="ARBA" id="ARBA00023128"/>
    </source>
</evidence>
<gene>
    <name evidence="14" type="ORF">CHLNCDRAFT_136099</name>
</gene>
<comment type="subcellular location">
    <subcellularLocation>
        <location evidence="2">Mitochondrion</location>
    </subcellularLocation>
</comment>
<dbReference type="FunFam" id="1.10.8.870:FF:000004">
    <property type="entry name" value="Glycerol-3-phosphate dehydrogenase"/>
    <property type="match status" value="1"/>
</dbReference>
<dbReference type="Pfam" id="PF16901">
    <property type="entry name" value="DAO_C"/>
    <property type="match status" value="1"/>
</dbReference>
<feature type="domain" description="FAD dependent oxidoreductase" evidence="12">
    <location>
        <begin position="59"/>
        <end position="288"/>
    </location>
</feature>
<evidence type="ECO:0000256" key="8">
    <source>
        <dbReference type="ARBA" id="ARBA00022946"/>
    </source>
</evidence>
<evidence type="ECO:0000256" key="9">
    <source>
        <dbReference type="ARBA" id="ARBA00023002"/>
    </source>
</evidence>
<comment type="cofactor">
    <cofactor evidence="1 11">
        <name>FAD</name>
        <dbReference type="ChEBI" id="CHEBI:57692"/>
    </cofactor>
</comment>
<name>E1ZJR3_CHLVA</name>
<evidence type="ECO:0000256" key="2">
    <source>
        <dbReference type="ARBA" id="ARBA00004173"/>
    </source>
</evidence>
<dbReference type="AlphaFoldDB" id="E1ZJR3"/>
<dbReference type="Gene3D" id="3.30.9.10">
    <property type="entry name" value="D-Amino Acid Oxidase, subunit A, domain 2"/>
    <property type="match status" value="1"/>
</dbReference>
<dbReference type="Gene3D" id="1.10.8.870">
    <property type="entry name" value="Alpha-glycerophosphate oxidase, cap domain"/>
    <property type="match status" value="1"/>
</dbReference>
<dbReference type="SUPFAM" id="SSF51905">
    <property type="entry name" value="FAD/NAD(P)-binding domain"/>
    <property type="match status" value="1"/>
</dbReference>
<dbReference type="SUPFAM" id="SSF54373">
    <property type="entry name" value="FAD-linked reductases, C-terminal domain"/>
    <property type="match status" value="1"/>
</dbReference>
<dbReference type="KEGG" id="cvr:CHLNCDRAFT_136099"/>
<dbReference type="InterPro" id="IPR038299">
    <property type="entry name" value="DAO_C_sf"/>
</dbReference>
<evidence type="ECO:0000256" key="3">
    <source>
        <dbReference type="ARBA" id="ARBA00005157"/>
    </source>
</evidence>
<dbReference type="PROSITE" id="PS00977">
    <property type="entry name" value="FAD_G3PDH_1"/>
    <property type="match status" value="1"/>
</dbReference>
<feature type="domain" description="FAD dependent oxidoreductase" evidence="12">
    <location>
        <begin position="303"/>
        <end position="420"/>
    </location>
</feature>
<dbReference type="Proteomes" id="UP000008141">
    <property type="component" value="Unassembled WGS sequence"/>
</dbReference>
<dbReference type="GeneID" id="17353454"/>
<dbReference type="EC" id="1.1.5.3" evidence="5 11"/>
<dbReference type="OMA" id="PHIVKPM"/>
<dbReference type="GO" id="GO:0004368">
    <property type="term" value="F:glycerol-3-phosphate dehydrogenase (quinone) activity"/>
    <property type="evidence" value="ECO:0007669"/>
    <property type="project" value="UniProtKB-EC"/>
</dbReference>
<dbReference type="InParanoid" id="E1ZJR3"/>
<keyword evidence="7" id="KW-0274">FAD</keyword>
<protein>
    <recommendedName>
        <fullName evidence="5 11">Glycerol-3-phosphate dehydrogenase</fullName>
        <ecNumber evidence="5 11">1.1.5.3</ecNumber>
    </recommendedName>
</protein>
<dbReference type="STRING" id="554065.E1ZJR3"/>
<keyword evidence="15" id="KW-1185">Reference proteome</keyword>
<dbReference type="eggNOG" id="KOG0042">
    <property type="taxonomic scope" value="Eukaryota"/>
</dbReference>
<evidence type="ECO:0000256" key="1">
    <source>
        <dbReference type="ARBA" id="ARBA00001974"/>
    </source>
</evidence>
<dbReference type="InterPro" id="IPR000447">
    <property type="entry name" value="G3P_DH_FAD-dep"/>
</dbReference>
<dbReference type="PANTHER" id="PTHR11985">
    <property type="entry name" value="GLYCEROL-3-PHOSPHATE DEHYDROGENASE"/>
    <property type="match status" value="1"/>
</dbReference>
<dbReference type="InterPro" id="IPR031656">
    <property type="entry name" value="DAO_C"/>
</dbReference>
<accession>E1ZJR3</accession>
<dbReference type="Gene3D" id="3.50.50.60">
    <property type="entry name" value="FAD/NAD(P)-binding domain"/>
    <property type="match status" value="1"/>
</dbReference>
<dbReference type="EMBL" id="GL433849">
    <property type="protein sequence ID" value="EFN54037.1"/>
    <property type="molecule type" value="Genomic_DNA"/>
</dbReference>
<keyword evidence="10" id="KW-0496">Mitochondrion</keyword>
<evidence type="ECO:0000313" key="14">
    <source>
        <dbReference type="EMBL" id="EFN54037.1"/>
    </source>
</evidence>
<comment type="catalytic activity">
    <reaction evidence="11">
        <text>a quinone + sn-glycerol 3-phosphate = dihydroxyacetone phosphate + a quinol</text>
        <dbReference type="Rhea" id="RHEA:18977"/>
        <dbReference type="ChEBI" id="CHEBI:24646"/>
        <dbReference type="ChEBI" id="CHEBI:57597"/>
        <dbReference type="ChEBI" id="CHEBI:57642"/>
        <dbReference type="ChEBI" id="CHEBI:132124"/>
        <dbReference type="EC" id="1.1.5.3"/>
    </reaction>
</comment>
<evidence type="ECO:0000256" key="6">
    <source>
        <dbReference type="ARBA" id="ARBA00022630"/>
    </source>
</evidence>
<evidence type="ECO:0000256" key="4">
    <source>
        <dbReference type="ARBA" id="ARBA00007330"/>
    </source>
</evidence>
<dbReference type="InterPro" id="IPR006076">
    <property type="entry name" value="FAD-dep_OxRdtase"/>
</dbReference>
<dbReference type="Pfam" id="PF01266">
    <property type="entry name" value="DAO"/>
    <property type="match status" value="2"/>
</dbReference>
<evidence type="ECO:0000256" key="5">
    <source>
        <dbReference type="ARBA" id="ARBA00013029"/>
    </source>
</evidence>
<reference evidence="14 15" key="1">
    <citation type="journal article" date="2010" name="Plant Cell">
        <title>The Chlorella variabilis NC64A genome reveals adaptation to photosymbiosis, coevolution with viruses, and cryptic sex.</title>
        <authorList>
            <person name="Blanc G."/>
            <person name="Duncan G."/>
            <person name="Agarkova I."/>
            <person name="Borodovsky M."/>
            <person name="Gurnon J."/>
            <person name="Kuo A."/>
            <person name="Lindquist E."/>
            <person name="Lucas S."/>
            <person name="Pangilinan J."/>
            <person name="Polle J."/>
            <person name="Salamov A."/>
            <person name="Terry A."/>
            <person name="Yamada T."/>
            <person name="Dunigan D.D."/>
            <person name="Grigoriev I.V."/>
            <person name="Claverie J.M."/>
            <person name="Van Etten J.L."/>
        </authorList>
    </citation>
    <scope>NUCLEOTIDE SEQUENCE [LARGE SCALE GENOMIC DNA]</scope>
    <source>
        <strain evidence="14 15">NC64A</strain>
    </source>
</reference>
<dbReference type="PANTHER" id="PTHR11985:SF15">
    <property type="entry name" value="GLYCEROL-3-PHOSPHATE DEHYDROGENASE, MITOCHONDRIAL"/>
    <property type="match status" value="1"/>
</dbReference>
<comment type="similarity">
    <text evidence="4 11">Belongs to the FAD-dependent glycerol-3-phosphate dehydrogenase family.</text>
</comment>
<proteinExistence type="inferred from homology"/>
<dbReference type="OrthoDB" id="264015at2759"/>
<evidence type="ECO:0000256" key="7">
    <source>
        <dbReference type="ARBA" id="ARBA00022827"/>
    </source>
</evidence>
<evidence type="ECO:0000313" key="15">
    <source>
        <dbReference type="Proteomes" id="UP000008141"/>
    </source>
</evidence>
<evidence type="ECO:0000259" key="13">
    <source>
        <dbReference type="Pfam" id="PF16901"/>
    </source>
</evidence>
<comment type="pathway">
    <text evidence="3">Polyol metabolism; glycerol degradation via glycerol kinase pathway; glycerone phosphate from sn-glycerol 3-phosphate (anaerobic route): step 1/1.</text>
</comment>
<dbReference type="GO" id="GO:0005739">
    <property type="term" value="C:mitochondrion"/>
    <property type="evidence" value="ECO:0007669"/>
    <property type="project" value="UniProtKB-SubCell"/>
</dbReference>
<evidence type="ECO:0000259" key="12">
    <source>
        <dbReference type="Pfam" id="PF01266"/>
    </source>
</evidence>
<keyword evidence="8" id="KW-0809">Transit peptide</keyword>
<keyword evidence="6 11" id="KW-0285">Flavoprotein</keyword>
<dbReference type="PRINTS" id="PR01001">
    <property type="entry name" value="FADG3PDH"/>
</dbReference>
<keyword evidence="9 11" id="KW-0560">Oxidoreductase</keyword>
<feature type="domain" description="Alpha-glycerophosphate oxidase C-terminal" evidence="13">
    <location>
        <begin position="423"/>
        <end position="540"/>
    </location>
</feature>
<dbReference type="GO" id="GO:0006072">
    <property type="term" value="P:glycerol-3-phosphate metabolic process"/>
    <property type="evidence" value="ECO:0007669"/>
    <property type="project" value="UniProtKB-UniRule"/>
</dbReference>